<accession>A0A485LE14</accession>
<dbReference type="Pfam" id="PF00169">
    <property type="entry name" value="PH"/>
    <property type="match status" value="1"/>
</dbReference>
<name>A0A485LE14_9STRA</name>
<feature type="region of interest" description="Disordered" evidence="3">
    <location>
        <begin position="289"/>
        <end position="316"/>
    </location>
</feature>
<evidence type="ECO:0000256" key="1">
    <source>
        <dbReference type="ARBA" id="ARBA00004240"/>
    </source>
</evidence>
<evidence type="ECO:0000259" key="4">
    <source>
        <dbReference type="PROSITE" id="PS50848"/>
    </source>
</evidence>
<dbReference type="Pfam" id="PF01852">
    <property type="entry name" value="START"/>
    <property type="match status" value="1"/>
</dbReference>
<gene>
    <name evidence="6" type="primary">Aste57867_19359</name>
    <name evidence="5" type="ORF">As57867_019295</name>
    <name evidence="6" type="ORF">ASTE57867_19359</name>
</gene>
<evidence type="ECO:0000256" key="3">
    <source>
        <dbReference type="SAM" id="MobiDB-lite"/>
    </source>
</evidence>
<reference evidence="6 7" key="1">
    <citation type="submission" date="2019-03" db="EMBL/GenBank/DDBJ databases">
        <authorList>
            <person name="Gaulin E."/>
            <person name="Dumas B."/>
        </authorList>
    </citation>
    <scope>NUCLEOTIDE SEQUENCE [LARGE SCALE GENOMIC DNA]</scope>
    <source>
        <strain evidence="6">CBS 568.67</strain>
    </source>
</reference>
<feature type="compositionally biased region" description="Basic and acidic residues" evidence="3">
    <location>
        <begin position="35"/>
        <end position="45"/>
    </location>
</feature>
<dbReference type="AlphaFoldDB" id="A0A485LE14"/>
<dbReference type="InterPro" id="IPR023393">
    <property type="entry name" value="START-like_dom_sf"/>
</dbReference>
<feature type="compositionally biased region" description="Polar residues" evidence="3">
    <location>
        <begin position="50"/>
        <end position="59"/>
    </location>
</feature>
<keyword evidence="2" id="KW-0256">Endoplasmic reticulum</keyword>
<dbReference type="PANTHER" id="PTHR12136:SF41">
    <property type="entry name" value="PLECKSTRIN HOMOLOGY (PH) AND LIPID-BINDING START DOMAINS-CONTAINING PROTEIN"/>
    <property type="match status" value="1"/>
</dbReference>
<comment type="subcellular location">
    <subcellularLocation>
        <location evidence="1">Endoplasmic reticulum</location>
    </subcellularLocation>
</comment>
<feature type="region of interest" description="Disordered" evidence="3">
    <location>
        <begin position="19"/>
        <end position="73"/>
    </location>
</feature>
<dbReference type="Pfam" id="PF07059">
    <property type="entry name" value="EDR2_C"/>
    <property type="match status" value="1"/>
</dbReference>
<dbReference type="CDD" id="cd00177">
    <property type="entry name" value="START"/>
    <property type="match status" value="1"/>
</dbReference>
<dbReference type="InterPro" id="IPR002913">
    <property type="entry name" value="START_lipid-bd_dom"/>
</dbReference>
<dbReference type="GO" id="GO:0008289">
    <property type="term" value="F:lipid binding"/>
    <property type="evidence" value="ECO:0007669"/>
    <property type="project" value="InterPro"/>
</dbReference>
<dbReference type="EMBL" id="VJMH01006520">
    <property type="protein sequence ID" value="KAF0689087.1"/>
    <property type="molecule type" value="Genomic_DNA"/>
</dbReference>
<dbReference type="OrthoDB" id="77094at2759"/>
<dbReference type="Gene3D" id="3.30.530.20">
    <property type="match status" value="1"/>
</dbReference>
<organism evidence="6 7">
    <name type="scientific">Aphanomyces stellatus</name>
    <dbReference type="NCBI Taxonomy" id="120398"/>
    <lineage>
        <taxon>Eukaryota</taxon>
        <taxon>Sar</taxon>
        <taxon>Stramenopiles</taxon>
        <taxon>Oomycota</taxon>
        <taxon>Saprolegniomycetes</taxon>
        <taxon>Saprolegniales</taxon>
        <taxon>Verrucalvaceae</taxon>
        <taxon>Aphanomyces</taxon>
    </lineage>
</organism>
<dbReference type="SUPFAM" id="SSF55961">
    <property type="entry name" value="Bet v1-like"/>
    <property type="match status" value="1"/>
</dbReference>
<dbReference type="SMART" id="SM00233">
    <property type="entry name" value="PH"/>
    <property type="match status" value="1"/>
</dbReference>
<protein>
    <submittedName>
        <fullName evidence="6">Aste57867_19359 protein</fullName>
    </submittedName>
</protein>
<dbReference type="Gene3D" id="2.30.29.30">
    <property type="entry name" value="Pleckstrin-homology domain (PH domain)/Phosphotyrosine-binding domain (PTB)"/>
    <property type="match status" value="1"/>
</dbReference>
<sequence length="952" mass="105487">MKIEVKSSLLQLAVDATPHRAMASKTPLPRVRSAGRIEKPADARARSPTAPISSDSDVSPRSRARRSTMTAVNTTTNPENIMMLFDKICSDYFMARYASNDSGRHTLHASLTKLCKVINHQRVSDKMIQRIAVYCDALVAEARKKEAEMKKAAKDDIEIELALREWMKPKFLHLLEEMRLEFELNYTSGSPPEVAKEVAAMGEIRIEGWLRKKGQHVNLWRERYFMIRSSPNGTHILCYFRKKGDREPRGWYVLGPGCTVDEVRESPSLMESKKLFTFRIRHYSHKLADDASGDEGGSNGMLAAPDTPASSTAETTFNFDPKSNLKKARMKKMAVGMATAATAATAVVLTGGIAGIPMVTVGAAAFSSAALTASAGSYWTKTSTAPLALAAESLETAIWWRNCLLECIAQAEAHWRKYVQWYLAHEKEEAEAADAAAATDLDAATTPATAMLRRRRPQHPSSIGPAPRSMVKQLRWLRGLHETWTQYAQTSNLRVHVSKTTGAMKASVSIPASAARVFDMLYQMDSLFYKTNSVVRRTSVVETVDAHTDMLHWSLRPVHLWPLVAEARDVCLLRHWQRKANGTYIVWLHSATHPACPPRDRIVRADVMGGGFLVAPPVADDDDASCLVTCIMHMNPRGWLDNAAARHLAYSQSYHVALLDMLVDLRSSFHGVAFAKTATAAVFRPKDKKGMPPLMRQPSTEDTVPLLPPFEGGAVVCRHALSPKYWAEPAATNFMVRGASYLADKAKQPSERQILRLLGVELYQADDANRMGTIGLKSLGSGGRTNIPEDAFYFVVNFLLPPGYSLVLYFTPEEADFLHDRAAWAELCADFFDGEDPSFRSKRLKLIPRVVEGNWVVREGVGSTPTILGTKVTHRYFRGDHFCEVDFDIGSSTVASGLVRLLLGHAPDLVLDLGFVLEGATAEELPERLLGTARLRHLDVPSLATPFPFLKK</sequence>
<dbReference type="PROSITE" id="PS50848">
    <property type="entry name" value="START"/>
    <property type="match status" value="1"/>
</dbReference>
<dbReference type="InterPro" id="IPR045096">
    <property type="entry name" value="EDR2-like"/>
</dbReference>
<evidence type="ECO:0000313" key="5">
    <source>
        <dbReference type="EMBL" id="KAF0689087.1"/>
    </source>
</evidence>
<dbReference type="EMBL" id="CAADRA010006541">
    <property type="protein sequence ID" value="VFT96073.1"/>
    <property type="molecule type" value="Genomic_DNA"/>
</dbReference>
<dbReference type="PANTHER" id="PTHR12136">
    <property type="entry name" value="ENHANCED DISEASE RESISTANCE-RELATED"/>
    <property type="match status" value="1"/>
</dbReference>
<dbReference type="SMART" id="SM00234">
    <property type="entry name" value="START"/>
    <property type="match status" value="1"/>
</dbReference>
<evidence type="ECO:0000313" key="6">
    <source>
        <dbReference type="EMBL" id="VFT96073.1"/>
    </source>
</evidence>
<proteinExistence type="predicted"/>
<dbReference type="GO" id="GO:0005783">
    <property type="term" value="C:endoplasmic reticulum"/>
    <property type="evidence" value="ECO:0007669"/>
    <property type="project" value="UniProtKB-SubCell"/>
</dbReference>
<dbReference type="Proteomes" id="UP000332933">
    <property type="component" value="Unassembled WGS sequence"/>
</dbReference>
<dbReference type="SUPFAM" id="SSF50729">
    <property type="entry name" value="PH domain-like"/>
    <property type="match status" value="1"/>
</dbReference>
<evidence type="ECO:0000256" key="2">
    <source>
        <dbReference type="ARBA" id="ARBA00022824"/>
    </source>
</evidence>
<feature type="domain" description="START" evidence="4">
    <location>
        <begin position="482"/>
        <end position="648"/>
    </location>
</feature>
<dbReference type="InterPro" id="IPR011993">
    <property type="entry name" value="PH-like_dom_sf"/>
</dbReference>
<dbReference type="InterPro" id="IPR009769">
    <property type="entry name" value="EDR2_C"/>
</dbReference>
<keyword evidence="7" id="KW-1185">Reference proteome</keyword>
<dbReference type="InterPro" id="IPR001849">
    <property type="entry name" value="PH_domain"/>
</dbReference>
<evidence type="ECO:0000313" key="7">
    <source>
        <dbReference type="Proteomes" id="UP000332933"/>
    </source>
</evidence>
<reference evidence="5" key="2">
    <citation type="submission" date="2019-06" db="EMBL/GenBank/DDBJ databases">
        <title>Genomics analysis of Aphanomyces spp. identifies a new class of oomycete effector associated with host adaptation.</title>
        <authorList>
            <person name="Gaulin E."/>
        </authorList>
    </citation>
    <scope>NUCLEOTIDE SEQUENCE</scope>
    <source>
        <strain evidence="5">CBS 578.67</strain>
    </source>
</reference>